<comment type="caution">
    <text evidence="1">The sequence shown here is derived from an EMBL/GenBank/DDBJ whole genome shotgun (WGS) entry which is preliminary data.</text>
</comment>
<evidence type="ECO:0008006" key="3">
    <source>
        <dbReference type="Google" id="ProtNLM"/>
    </source>
</evidence>
<sequence>MPRIDFSHLSPQERLELAEDLLDSLKDADIPLTVGMRAELDRRNSGFSETSAHAVPWETVRARLRQRDA</sequence>
<gene>
    <name evidence="1" type="ORF">CRT60_09485</name>
</gene>
<reference evidence="2" key="1">
    <citation type="submission" date="2017-10" db="EMBL/GenBank/DDBJ databases">
        <authorList>
            <person name="Kravchenko I.K."/>
            <person name="Grouzdev D.S."/>
        </authorList>
    </citation>
    <scope>NUCLEOTIDE SEQUENCE [LARGE SCALE GENOMIC DNA]</scope>
    <source>
        <strain evidence="2">B2</strain>
    </source>
</reference>
<dbReference type="RefSeq" id="WP_098736141.1">
    <property type="nucleotide sequence ID" value="NZ_PDKW01000039.1"/>
</dbReference>
<evidence type="ECO:0000313" key="1">
    <source>
        <dbReference type="EMBL" id="PGH58158.1"/>
    </source>
</evidence>
<dbReference type="AlphaFoldDB" id="A0A2B8BKT3"/>
<accession>A0A2B8BKT3</accession>
<dbReference type="InterPro" id="IPR013406">
    <property type="entry name" value="CHP02574_addiction_mod"/>
</dbReference>
<protein>
    <recommendedName>
        <fullName evidence="3">Addiction module protein</fullName>
    </recommendedName>
</protein>
<dbReference type="Pfam" id="PF09720">
    <property type="entry name" value="Unstab_antitox"/>
    <property type="match status" value="1"/>
</dbReference>
<keyword evidence="2" id="KW-1185">Reference proteome</keyword>
<name>A0A2B8BKT3_9PROT</name>
<evidence type="ECO:0000313" key="2">
    <source>
        <dbReference type="Proteomes" id="UP000225379"/>
    </source>
</evidence>
<dbReference type="EMBL" id="PDKW01000039">
    <property type="protein sequence ID" value="PGH58158.1"/>
    <property type="molecule type" value="Genomic_DNA"/>
</dbReference>
<dbReference type="Proteomes" id="UP000225379">
    <property type="component" value="Unassembled WGS sequence"/>
</dbReference>
<dbReference type="NCBIfam" id="TIGR02574">
    <property type="entry name" value="stabl_TIGR02574"/>
    <property type="match status" value="1"/>
</dbReference>
<proteinExistence type="predicted"/>
<dbReference type="OrthoDB" id="7173839at2"/>
<organism evidence="1 2">
    <name type="scientific">Azospirillum palustre</name>
    <dbReference type="NCBI Taxonomy" id="2044885"/>
    <lineage>
        <taxon>Bacteria</taxon>
        <taxon>Pseudomonadati</taxon>
        <taxon>Pseudomonadota</taxon>
        <taxon>Alphaproteobacteria</taxon>
        <taxon>Rhodospirillales</taxon>
        <taxon>Azospirillaceae</taxon>
        <taxon>Azospirillum</taxon>
    </lineage>
</organism>